<dbReference type="GO" id="GO:0004639">
    <property type="term" value="F:phosphoribosylaminoimidazolesuccinocarboxamide synthase activity"/>
    <property type="evidence" value="ECO:0007669"/>
    <property type="project" value="UniProtKB-EC"/>
</dbReference>
<dbReference type="Gene3D" id="3.30.200.20">
    <property type="entry name" value="Phosphorylase Kinase, domain 1"/>
    <property type="match status" value="1"/>
</dbReference>
<name>A0ABX7IIL9_9ACTO</name>
<comment type="pathway">
    <text evidence="1 8">Purine metabolism; IMP biosynthesis via de novo pathway; 5-amino-1-(5-phospho-D-ribosyl)imidazole-4-carboxamide from 5-amino-1-(5-phospho-D-ribosyl)imidazole-4-carboxylate: step 1/2.</text>
</comment>
<keyword evidence="3 8" id="KW-0436">Ligase</keyword>
<comment type="catalytic activity">
    <reaction evidence="7 8">
        <text>5-amino-1-(5-phospho-D-ribosyl)imidazole-4-carboxylate + L-aspartate + ATP = (2S)-2-[5-amino-1-(5-phospho-beta-D-ribosyl)imidazole-4-carboxamido]succinate + ADP + phosphate + 2 H(+)</text>
        <dbReference type="Rhea" id="RHEA:22628"/>
        <dbReference type="ChEBI" id="CHEBI:15378"/>
        <dbReference type="ChEBI" id="CHEBI:29991"/>
        <dbReference type="ChEBI" id="CHEBI:30616"/>
        <dbReference type="ChEBI" id="CHEBI:43474"/>
        <dbReference type="ChEBI" id="CHEBI:58443"/>
        <dbReference type="ChEBI" id="CHEBI:77657"/>
        <dbReference type="ChEBI" id="CHEBI:456216"/>
        <dbReference type="EC" id="6.3.2.6"/>
    </reaction>
</comment>
<evidence type="ECO:0000256" key="5">
    <source>
        <dbReference type="ARBA" id="ARBA00022755"/>
    </source>
</evidence>
<keyword evidence="6 8" id="KW-0067">ATP-binding</keyword>
<comment type="similarity">
    <text evidence="2 8">Belongs to the SAICAR synthetase family.</text>
</comment>
<organism evidence="10 11">
    <name type="scientific">Arcanobacterium phocisimile</name>
    <dbReference type="NCBI Taxonomy" id="1302235"/>
    <lineage>
        <taxon>Bacteria</taxon>
        <taxon>Bacillati</taxon>
        <taxon>Actinomycetota</taxon>
        <taxon>Actinomycetes</taxon>
        <taxon>Actinomycetales</taxon>
        <taxon>Actinomycetaceae</taxon>
        <taxon>Arcanobacterium</taxon>
    </lineage>
</organism>
<accession>A0ABX7IIL9</accession>
<dbReference type="SUPFAM" id="SSF56104">
    <property type="entry name" value="SAICAR synthase-like"/>
    <property type="match status" value="1"/>
</dbReference>
<dbReference type="RefSeq" id="WP_204424805.1">
    <property type="nucleotide sequence ID" value="NZ_CP070228.1"/>
</dbReference>
<evidence type="ECO:0000256" key="2">
    <source>
        <dbReference type="ARBA" id="ARBA00010190"/>
    </source>
</evidence>
<evidence type="ECO:0000313" key="11">
    <source>
        <dbReference type="Proteomes" id="UP000602653"/>
    </source>
</evidence>
<gene>
    <name evidence="8" type="primary">purC</name>
    <name evidence="10" type="ORF">JTE88_01030</name>
</gene>
<evidence type="ECO:0000256" key="7">
    <source>
        <dbReference type="ARBA" id="ARBA00048475"/>
    </source>
</evidence>
<dbReference type="EMBL" id="CP070228">
    <property type="protein sequence ID" value="QRV02379.1"/>
    <property type="molecule type" value="Genomic_DNA"/>
</dbReference>
<evidence type="ECO:0000259" key="9">
    <source>
        <dbReference type="Pfam" id="PF01259"/>
    </source>
</evidence>
<dbReference type="Gene3D" id="3.30.470.20">
    <property type="entry name" value="ATP-grasp fold, B domain"/>
    <property type="match status" value="1"/>
</dbReference>
<keyword evidence="4 8" id="KW-0547">Nucleotide-binding</keyword>
<dbReference type="NCBIfam" id="NF010568">
    <property type="entry name" value="PRK13961.1"/>
    <property type="match status" value="1"/>
</dbReference>
<dbReference type="EC" id="6.3.2.6" evidence="8"/>
<proteinExistence type="inferred from homology"/>
<dbReference type="PANTHER" id="PTHR43700">
    <property type="entry name" value="PHOSPHORIBOSYLAMINOIMIDAZOLE-SUCCINOCARBOXAMIDE SYNTHASE"/>
    <property type="match status" value="1"/>
</dbReference>
<reference evidence="10 11" key="1">
    <citation type="submission" date="2021-02" db="EMBL/GenBank/DDBJ databases">
        <title>Complete Genome Sequence of Arcanobacterium phocisimile strain DSM 26142T from a harbour seal.</title>
        <authorList>
            <person name="Borowiak M."/>
            <person name="Alssahen M."/>
            <person name="Malorny B."/>
            <person name="Laemmler C."/>
            <person name="Siebert U."/>
            <person name="Ploetz M."/>
            <person name="Abdulmawjood A."/>
        </authorList>
    </citation>
    <scope>NUCLEOTIDE SEQUENCE [LARGE SCALE GENOMIC DNA]</scope>
    <source>
        <strain evidence="10 11">DSM 26142</strain>
    </source>
</reference>
<dbReference type="Proteomes" id="UP000602653">
    <property type="component" value="Chromosome"/>
</dbReference>
<dbReference type="InterPro" id="IPR028923">
    <property type="entry name" value="SAICAR_synt/ADE2_N"/>
</dbReference>
<dbReference type="PANTHER" id="PTHR43700:SF1">
    <property type="entry name" value="PHOSPHORIBOSYLAMINOIMIDAZOLE-SUCCINOCARBOXAMIDE SYNTHASE"/>
    <property type="match status" value="1"/>
</dbReference>
<dbReference type="CDD" id="cd01414">
    <property type="entry name" value="SAICAR_synt_Sc"/>
    <property type="match status" value="1"/>
</dbReference>
<evidence type="ECO:0000256" key="4">
    <source>
        <dbReference type="ARBA" id="ARBA00022741"/>
    </source>
</evidence>
<evidence type="ECO:0000256" key="8">
    <source>
        <dbReference type="HAMAP-Rule" id="MF_00137"/>
    </source>
</evidence>
<dbReference type="Pfam" id="PF01259">
    <property type="entry name" value="SAICAR_synt"/>
    <property type="match status" value="1"/>
</dbReference>
<evidence type="ECO:0000256" key="6">
    <source>
        <dbReference type="ARBA" id="ARBA00022840"/>
    </source>
</evidence>
<protein>
    <recommendedName>
        <fullName evidence="8">Phosphoribosylaminoimidazole-succinocarboxamide synthase</fullName>
        <ecNumber evidence="8">6.3.2.6</ecNumber>
    </recommendedName>
    <alternativeName>
        <fullName evidence="8">SAICAR synthetase</fullName>
    </alternativeName>
</protein>
<keyword evidence="11" id="KW-1185">Reference proteome</keyword>
<keyword evidence="5 8" id="KW-0658">Purine biosynthesis</keyword>
<dbReference type="HAMAP" id="MF_00137">
    <property type="entry name" value="SAICAR_synth"/>
    <property type="match status" value="1"/>
</dbReference>
<evidence type="ECO:0000256" key="3">
    <source>
        <dbReference type="ARBA" id="ARBA00022598"/>
    </source>
</evidence>
<evidence type="ECO:0000256" key="1">
    <source>
        <dbReference type="ARBA" id="ARBA00004672"/>
    </source>
</evidence>
<sequence>MVAFAGGISIPGWSRVYAGKVRDMYVPIDNQWHDGNDTMLVVASDRLSVQDRVVPSTIPGKGELLTQLTLHWFDELNGIVPNHLASVSVPEEVAGRAMIVRRLRMYPVECSVAGYMTDVMLADYRATGKVCGVELPAGLREGDQLPSPIFLPARKGSVESNDIDITFDEFAYIVGLDVARSIRSIAIRIYNEGHRKCAQAGIILAQCKVEFGSSADPGDVEIVLADEVLTPDSATMWLAQDYEPGKAQVAMGKQFIRHWLTRCGWDRDSGTPPPPLPPHLVATVKKRYETVFAMLAG</sequence>
<feature type="domain" description="SAICAR synthetase/ADE2 N-terminal" evidence="9">
    <location>
        <begin position="16"/>
        <end position="266"/>
    </location>
</feature>
<evidence type="ECO:0000313" key="10">
    <source>
        <dbReference type="EMBL" id="QRV02379.1"/>
    </source>
</evidence>